<dbReference type="Pfam" id="PF02082">
    <property type="entry name" value="Rrf2"/>
    <property type="match status" value="1"/>
</dbReference>
<evidence type="ECO:0000313" key="2">
    <source>
        <dbReference type="Proteomes" id="UP000225972"/>
    </source>
</evidence>
<dbReference type="PROSITE" id="PS51197">
    <property type="entry name" value="HTH_RRF2_2"/>
    <property type="match status" value="1"/>
</dbReference>
<sequence length="163" mass="17503">MKLGDGVEAAIHCVTALATLDEGRVLPAAAMAEFHGLSTSYLLKHLKALTKAGILASVPGPTGGYKLAKAPEDLTLLDVVLAVEGPEPAFRCKEIRRKGPNPLPDDAFPKPCGINAAMLKAEQAYRKALRETLISDLIHNHNQTSDPRVHARGCAFVQQHIRP</sequence>
<reference evidence="2" key="1">
    <citation type="submission" date="2017-05" db="EMBL/GenBank/DDBJ databases">
        <authorList>
            <person name="Rodrigo-Torres L."/>
            <person name="Arahal R. D."/>
            <person name="Lucena T."/>
        </authorList>
    </citation>
    <scope>NUCLEOTIDE SEQUENCE [LARGE SCALE GENOMIC DNA]</scope>
    <source>
        <strain evidence="2">CECT 8649</strain>
    </source>
</reference>
<dbReference type="NCBIfam" id="TIGR00738">
    <property type="entry name" value="rrf2_super"/>
    <property type="match status" value="1"/>
</dbReference>
<keyword evidence="2" id="KW-1185">Reference proteome</keyword>
<accession>A0A238JGM3</accession>
<dbReference type="PROSITE" id="PS01332">
    <property type="entry name" value="HTH_RRF2_1"/>
    <property type="match status" value="1"/>
</dbReference>
<dbReference type="PANTHER" id="PTHR33221">
    <property type="entry name" value="WINGED HELIX-TURN-HELIX TRANSCRIPTIONAL REGULATOR, RRF2 FAMILY"/>
    <property type="match status" value="1"/>
</dbReference>
<dbReference type="PANTHER" id="PTHR33221:SF13">
    <property type="entry name" value="TRANSCRIPTIONAL REGULATOR-RELATED"/>
    <property type="match status" value="1"/>
</dbReference>
<proteinExistence type="predicted"/>
<dbReference type="SUPFAM" id="SSF46785">
    <property type="entry name" value="Winged helix' DNA-binding domain"/>
    <property type="match status" value="1"/>
</dbReference>
<dbReference type="OrthoDB" id="9795923at2"/>
<protein>
    <submittedName>
        <fullName evidence="1">HTH-type transcriptional regulator IscR</fullName>
    </submittedName>
</protein>
<dbReference type="AlphaFoldDB" id="A0A238JGM3"/>
<gene>
    <name evidence="1" type="primary">iscR_3</name>
    <name evidence="1" type="ORF">TRP8649_03223</name>
</gene>
<dbReference type="Gene3D" id="1.10.10.10">
    <property type="entry name" value="Winged helix-like DNA-binding domain superfamily/Winged helix DNA-binding domain"/>
    <property type="match status" value="1"/>
</dbReference>
<organism evidence="1 2">
    <name type="scientific">Pelagimonas phthalicica</name>
    <dbReference type="NCBI Taxonomy" id="1037362"/>
    <lineage>
        <taxon>Bacteria</taxon>
        <taxon>Pseudomonadati</taxon>
        <taxon>Pseudomonadota</taxon>
        <taxon>Alphaproteobacteria</taxon>
        <taxon>Rhodobacterales</taxon>
        <taxon>Roseobacteraceae</taxon>
        <taxon>Pelagimonas</taxon>
    </lineage>
</organism>
<dbReference type="RefSeq" id="WP_099247862.1">
    <property type="nucleotide sequence ID" value="NZ_FXXP01000002.1"/>
</dbReference>
<dbReference type="InterPro" id="IPR036390">
    <property type="entry name" value="WH_DNA-bd_sf"/>
</dbReference>
<dbReference type="InterPro" id="IPR036388">
    <property type="entry name" value="WH-like_DNA-bd_sf"/>
</dbReference>
<dbReference type="InterPro" id="IPR030489">
    <property type="entry name" value="TR_Rrf2-type_CS"/>
</dbReference>
<evidence type="ECO:0000313" key="1">
    <source>
        <dbReference type="EMBL" id="SMX29092.1"/>
    </source>
</evidence>
<dbReference type="EMBL" id="FXXP01000002">
    <property type="protein sequence ID" value="SMX29092.1"/>
    <property type="molecule type" value="Genomic_DNA"/>
</dbReference>
<name>A0A238JGM3_9RHOB</name>
<dbReference type="InterPro" id="IPR000944">
    <property type="entry name" value="Tscrpt_reg_Rrf2"/>
</dbReference>
<dbReference type="Proteomes" id="UP000225972">
    <property type="component" value="Unassembled WGS sequence"/>
</dbReference>
<dbReference type="GO" id="GO:0003700">
    <property type="term" value="F:DNA-binding transcription factor activity"/>
    <property type="evidence" value="ECO:0007669"/>
    <property type="project" value="TreeGrafter"/>
</dbReference>
<dbReference type="GO" id="GO:0005829">
    <property type="term" value="C:cytosol"/>
    <property type="evidence" value="ECO:0007669"/>
    <property type="project" value="TreeGrafter"/>
</dbReference>